<evidence type="ECO:0000313" key="3">
    <source>
        <dbReference type="Proteomes" id="UP001212152"/>
    </source>
</evidence>
<proteinExistence type="predicted"/>
<keyword evidence="3" id="KW-1185">Reference proteome</keyword>
<dbReference type="AlphaFoldDB" id="A0AAD5TQC9"/>
<feature type="domain" description="LYC1 C-terminal" evidence="1">
    <location>
        <begin position="171"/>
        <end position="375"/>
    </location>
</feature>
<dbReference type="InterPro" id="IPR053013">
    <property type="entry name" value="LAT"/>
</dbReference>
<dbReference type="InterPro" id="IPR016181">
    <property type="entry name" value="Acyl_CoA_acyltransferase"/>
</dbReference>
<gene>
    <name evidence="2" type="ORF">HDU87_006785</name>
</gene>
<reference evidence="2" key="1">
    <citation type="submission" date="2020-05" db="EMBL/GenBank/DDBJ databases">
        <title>Phylogenomic resolution of chytrid fungi.</title>
        <authorList>
            <person name="Stajich J.E."/>
            <person name="Amses K."/>
            <person name="Simmons R."/>
            <person name="Seto K."/>
            <person name="Myers J."/>
            <person name="Bonds A."/>
            <person name="Quandt C.A."/>
            <person name="Barry K."/>
            <person name="Liu P."/>
            <person name="Grigoriev I."/>
            <person name="Longcore J.E."/>
            <person name="James T.Y."/>
        </authorList>
    </citation>
    <scope>NUCLEOTIDE SEQUENCE</scope>
    <source>
        <strain evidence="2">JEL0379</strain>
    </source>
</reference>
<evidence type="ECO:0000313" key="2">
    <source>
        <dbReference type="EMBL" id="KAJ3183466.1"/>
    </source>
</evidence>
<comment type="caution">
    <text evidence="2">The sequence shown here is derived from an EMBL/GenBank/DDBJ whole genome shotgun (WGS) entry which is preliminary data.</text>
</comment>
<sequence length="375" mass="40246">MNANDATDDTSNLALLEASPAHVQAALDANYAAWGPPLSKPDYVAREHALTLTPFSQSTLKAWVLVHKDAPDTVLSSCETYTHDCLLRKNGTTTHGKCLAIASVFTPAAHRRKNYARTMLTLLRDTRMTCALASILYSDIGPEYYARLGWAVYPSRITTLDAAVKGMLLSNNNPAIAVVTPQEVPALIERARAAVVRRVETSPSAATTPTTPTAAAAAAASFAVLPSAEKILWFHARALYYAKTLAPANATPDVLAAVGLRRLLLGGKQQQASFILWYVDFAERKLKVLLAHEEQEDDGGDGTALRELVCAARRWAAGADLKAVEVWDVDVGADGEEGVVVGDRTSSLSSLTILDGATTSADGINWVANERYAWV</sequence>
<dbReference type="Proteomes" id="UP001212152">
    <property type="component" value="Unassembled WGS sequence"/>
</dbReference>
<dbReference type="EMBL" id="JADGJQ010000006">
    <property type="protein sequence ID" value="KAJ3183466.1"/>
    <property type="molecule type" value="Genomic_DNA"/>
</dbReference>
<name>A0AAD5TQC9_9FUNG</name>
<organism evidence="2 3">
    <name type="scientific">Geranomyces variabilis</name>
    <dbReference type="NCBI Taxonomy" id="109894"/>
    <lineage>
        <taxon>Eukaryota</taxon>
        <taxon>Fungi</taxon>
        <taxon>Fungi incertae sedis</taxon>
        <taxon>Chytridiomycota</taxon>
        <taxon>Chytridiomycota incertae sedis</taxon>
        <taxon>Chytridiomycetes</taxon>
        <taxon>Spizellomycetales</taxon>
        <taxon>Powellomycetaceae</taxon>
        <taxon>Geranomyces</taxon>
    </lineage>
</organism>
<evidence type="ECO:0000259" key="1">
    <source>
        <dbReference type="Pfam" id="PF22998"/>
    </source>
</evidence>
<dbReference type="PANTHER" id="PTHR34815:SF2">
    <property type="entry name" value="N-ACETYLTRANSFERASE DOMAIN-CONTAINING PROTEIN"/>
    <property type="match status" value="1"/>
</dbReference>
<dbReference type="Pfam" id="PF22998">
    <property type="entry name" value="GNAT_LYC1-like"/>
    <property type="match status" value="1"/>
</dbReference>
<dbReference type="PANTHER" id="PTHR34815">
    <property type="entry name" value="LYSINE ACETYLTRANSFERASE"/>
    <property type="match status" value="1"/>
</dbReference>
<dbReference type="Gene3D" id="3.40.630.30">
    <property type="match status" value="1"/>
</dbReference>
<accession>A0AAD5TQC9</accession>
<dbReference type="InterPro" id="IPR055100">
    <property type="entry name" value="GNAT_LYC1-like"/>
</dbReference>
<dbReference type="SUPFAM" id="SSF55729">
    <property type="entry name" value="Acyl-CoA N-acyltransferases (Nat)"/>
    <property type="match status" value="1"/>
</dbReference>
<protein>
    <recommendedName>
        <fullName evidence="1">LYC1 C-terminal domain-containing protein</fullName>
    </recommendedName>
</protein>